<dbReference type="STRING" id="474960.SAMN05216180_0610"/>
<sequence>MRKNRRRTVPQEQPEVKPSKLARAFDIPEGVFSDFSQISLSGNREAVIEGCGGILEYDSTLIKLSLNKMILQFTGRNLEIKCMTGESVIVQGFILGLQFLV</sequence>
<dbReference type="Proteomes" id="UP000199158">
    <property type="component" value="Unassembled WGS sequence"/>
</dbReference>
<evidence type="ECO:0000313" key="1">
    <source>
        <dbReference type="EMBL" id="SEM56613.1"/>
    </source>
</evidence>
<organism evidence="1 2">
    <name type="scientific">Hydrogenoanaerobacterium saccharovorans</name>
    <dbReference type="NCBI Taxonomy" id="474960"/>
    <lineage>
        <taxon>Bacteria</taxon>
        <taxon>Bacillati</taxon>
        <taxon>Bacillota</taxon>
        <taxon>Clostridia</taxon>
        <taxon>Eubacteriales</taxon>
        <taxon>Oscillospiraceae</taxon>
        <taxon>Hydrogenoanaerobacterium</taxon>
    </lineage>
</organism>
<dbReference type="EMBL" id="FOCG01000001">
    <property type="protein sequence ID" value="SEM56613.1"/>
    <property type="molecule type" value="Genomic_DNA"/>
</dbReference>
<protein>
    <submittedName>
        <fullName evidence="1">Sporulation protein YqfC</fullName>
    </submittedName>
</protein>
<name>A0A1H7ZEB8_9FIRM</name>
<proteinExistence type="predicted"/>
<reference evidence="1 2" key="1">
    <citation type="submission" date="2016-10" db="EMBL/GenBank/DDBJ databases">
        <authorList>
            <person name="de Groot N.N."/>
        </authorList>
    </citation>
    <scope>NUCLEOTIDE SEQUENCE [LARGE SCALE GENOMIC DNA]</scope>
    <source>
        <strain evidence="1 2">CGMCC 1.5070</strain>
    </source>
</reference>
<evidence type="ECO:0000313" key="2">
    <source>
        <dbReference type="Proteomes" id="UP000199158"/>
    </source>
</evidence>
<dbReference type="AlphaFoldDB" id="A0A1H7ZEB8"/>
<dbReference type="InterPro" id="IPR022476">
    <property type="entry name" value="Spore_YabP/YqfC"/>
</dbReference>
<gene>
    <name evidence="1" type="ORF">SAMN05216180_0610</name>
</gene>
<keyword evidence="2" id="KW-1185">Reference proteome</keyword>
<dbReference type="OrthoDB" id="1858250at2"/>
<dbReference type="RefSeq" id="WP_092751504.1">
    <property type="nucleotide sequence ID" value="NZ_FOCG01000001.1"/>
</dbReference>
<dbReference type="Pfam" id="PF07873">
    <property type="entry name" value="YabP"/>
    <property type="match status" value="1"/>
</dbReference>
<accession>A0A1H7ZEB8</accession>